<accession>A0A0E9TRM7</accession>
<name>A0A0E9TRM7_ANGAN</name>
<reference evidence="1" key="1">
    <citation type="submission" date="2014-11" db="EMBL/GenBank/DDBJ databases">
        <authorList>
            <person name="Amaro Gonzalez C."/>
        </authorList>
    </citation>
    <scope>NUCLEOTIDE SEQUENCE</scope>
</reference>
<organism evidence="1">
    <name type="scientific">Anguilla anguilla</name>
    <name type="common">European freshwater eel</name>
    <name type="synonym">Muraena anguilla</name>
    <dbReference type="NCBI Taxonomy" id="7936"/>
    <lineage>
        <taxon>Eukaryota</taxon>
        <taxon>Metazoa</taxon>
        <taxon>Chordata</taxon>
        <taxon>Craniata</taxon>
        <taxon>Vertebrata</taxon>
        <taxon>Euteleostomi</taxon>
        <taxon>Actinopterygii</taxon>
        <taxon>Neopterygii</taxon>
        <taxon>Teleostei</taxon>
        <taxon>Anguilliformes</taxon>
        <taxon>Anguillidae</taxon>
        <taxon>Anguilla</taxon>
    </lineage>
</organism>
<evidence type="ECO:0000313" key="1">
    <source>
        <dbReference type="EMBL" id="JAH55545.1"/>
    </source>
</evidence>
<proteinExistence type="predicted"/>
<reference evidence="1" key="2">
    <citation type="journal article" date="2015" name="Fish Shellfish Immunol.">
        <title>Early steps in the European eel (Anguilla anguilla)-Vibrio vulnificus interaction in the gills: Role of the RtxA13 toxin.</title>
        <authorList>
            <person name="Callol A."/>
            <person name="Pajuelo D."/>
            <person name="Ebbesson L."/>
            <person name="Teles M."/>
            <person name="MacKenzie S."/>
            <person name="Amaro C."/>
        </authorList>
    </citation>
    <scope>NUCLEOTIDE SEQUENCE</scope>
</reference>
<sequence>MFIPSSPGSETLHLSKFVIGLEVTFLLMKCDGVEKFHLFSLYKTSITAQTSHVIDSGAGNASMVT</sequence>
<protein>
    <submittedName>
        <fullName evidence="1">Uncharacterized protein</fullName>
    </submittedName>
</protein>
<dbReference type="AlphaFoldDB" id="A0A0E9TRM7"/>
<dbReference type="EMBL" id="GBXM01053032">
    <property type="protein sequence ID" value="JAH55545.1"/>
    <property type="molecule type" value="Transcribed_RNA"/>
</dbReference>